<dbReference type="InterPro" id="IPR031594">
    <property type="entry name" value="OFeT_1"/>
</dbReference>
<dbReference type="AlphaFoldDB" id="A0A510DXJ1"/>
<reference evidence="5" key="1">
    <citation type="submission" date="2018-09" db="EMBL/GenBank/DDBJ databases">
        <title>Complete Genome Sequencing of Sulfolobus sp. JCM 16834.</title>
        <authorList>
            <person name="Kato S."/>
            <person name="Itoh T."/>
            <person name="Ohkuma M."/>
        </authorList>
    </citation>
    <scope>NUCLEOTIDE SEQUENCE [LARGE SCALE GENOMIC DNA]</scope>
    <source>
        <strain evidence="5">IC-007</strain>
    </source>
</reference>
<keyword evidence="1" id="KW-1133">Transmembrane helix</keyword>
<feature type="transmembrane region" description="Helical" evidence="1">
    <location>
        <begin position="6"/>
        <end position="30"/>
    </location>
</feature>
<evidence type="ECO:0000313" key="5">
    <source>
        <dbReference type="Proteomes" id="UP000325030"/>
    </source>
</evidence>
<feature type="transmembrane region" description="Helical" evidence="1">
    <location>
        <begin position="103"/>
        <end position="124"/>
    </location>
</feature>
<protein>
    <submittedName>
        <fullName evidence="2">Uncharacterized protein</fullName>
    </submittedName>
</protein>
<dbReference type="OrthoDB" id="27450at2157"/>
<organism evidence="2 4">
    <name type="scientific">Sulfuracidifex tepidarius</name>
    <dbReference type="NCBI Taxonomy" id="1294262"/>
    <lineage>
        <taxon>Archaea</taxon>
        <taxon>Thermoproteota</taxon>
        <taxon>Thermoprotei</taxon>
        <taxon>Sulfolobales</taxon>
        <taxon>Sulfolobaceae</taxon>
        <taxon>Sulfuracidifex</taxon>
    </lineage>
</organism>
<dbReference type="Proteomes" id="UP000322983">
    <property type="component" value="Chromosome"/>
</dbReference>
<accession>A0A510DXJ1</accession>
<dbReference type="Proteomes" id="UP000325030">
    <property type="component" value="Chromosome"/>
</dbReference>
<feature type="transmembrane region" description="Helical" evidence="1">
    <location>
        <begin position="185"/>
        <end position="205"/>
    </location>
</feature>
<proteinExistence type="predicted"/>
<evidence type="ECO:0000313" key="2">
    <source>
        <dbReference type="EMBL" id="BBG24700.1"/>
    </source>
</evidence>
<dbReference type="KEGG" id="step:IC006_2034"/>
<keyword evidence="1" id="KW-0812">Transmembrane</keyword>
<reference evidence="2 4" key="2">
    <citation type="journal article" date="2020" name="Int. J. Syst. Evol. Microbiol.">
        <title>Sulfuracidifex tepidarius gen. nov., sp. nov. and transfer of Sulfolobus metallicus Huber and Stetter 1992 to the genus Sulfuracidifex as Sulfuracidifex metallicus comb. nov.</title>
        <authorList>
            <person name="Itoh T."/>
            <person name="Miura T."/>
            <person name="Sakai H.D."/>
            <person name="Kato S."/>
            <person name="Ohkuma M."/>
            <person name="Takashina T."/>
        </authorList>
    </citation>
    <scope>NUCLEOTIDE SEQUENCE [LARGE SCALE GENOMIC DNA]</scope>
    <source>
        <strain evidence="2 4">IC-006</strain>
        <strain evidence="3">IC-007</strain>
    </source>
</reference>
<evidence type="ECO:0000313" key="4">
    <source>
        <dbReference type="Proteomes" id="UP000322983"/>
    </source>
</evidence>
<feature type="transmembrane region" description="Helical" evidence="1">
    <location>
        <begin position="162"/>
        <end position="179"/>
    </location>
</feature>
<sequence length="207" mass="22688">MDVAIFLAAMGISILEMTEASAIAVIFYGIYHTSKSYLYAVAGVATSLIPALIAGKFLVLIPLDYIAIVAAVILFYFSQKLFRSARRSIKGTRRKKEEKEEGLITVYTVSVVEGLEASLVVVGLMPFGYFSALSGVGVAVFAVIALTYAMKERVMKIRVPQLKLFLSALLATIGTFWLLEVGLGLSEIFTIPIFLFYILLTQVLVRI</sequence>
<dbReference type="EMBL" id="AP018930">
    <property type="protein sequence ID" value="BBG27488.1"/>
    <property type="molecule type" value="Genomic_DNA"/>
</dbReference>
<accession>A0A510E620</accession>
<dbReference type="EMBL" id="AP018929">
    <property type="protein sequence ID" value="BBG24700.1"/>
    <property type="molecule type" value="Genomic_DNA"/>
</dbReference>
<evidence type="ECO:0000313" key="3">
    <source>
        <dbReference type="EMBL" id="BBG27488.1"/>
    </source>
</evidence>
<feature type="transmembrane region" description="Helical" evidence="1">
    <location>
        <begin position="65"/>
        <end position="82"/>
    </location>
</feature>
<dbReference type="RefSeq" id="WP_054845973.1">
    <property type="nucleotide sequence ID" value="NZ_AP018929.1"/>
</dbReference>
<keyword evidence="4" id="KW-1185">Reference proteome</keyword>
<evidence type="ECO:0000256" key="1">
    <source>
        <dbReference type="SAM" id="Phobius"/>
    </source>
</evidence>
<dbReference type="STRING" id="1294262.GCA_001316085_01710"/>
<name>A0A510DXJ1_9CREN</name>
<keyword evidence="1" id="KW-0472">Membrane</keyword>
<gene>
    <name evidence="2" type="ORF">IC006_2034</name>
    <name evidence="3" type="ORF">IC007_2042</name>
</gene>
<feature type="transmembrane region" description="Helical" evidence="1">
    <location>
        <begin position="37"/>
        <end position="59"/>
    </location>
</feature>
<dbReference type="Pfam" id="PF16955">
    <property type="entry name" value="OFeT_1"/>
    <property type="match status" value="1"/>
</dbReference>
<feature type="transmembrane region" description="Helical" evidence="1">
    <location>
        <begin position="130"/>
        <end position="150"/>
    </location>
</feature>
<dbReference type="GeneID" id="41718376"/>